<reference evidence="3" key="1">
    <citation type="journal article" date="2019" name="Int. J. Syst. Evol. Microbiol.">
        <title>The Global Catalogue of Microorganisms (GCM) 10K type strain sequencing project: providing services to taxonomists for standard genome sequencing and annotation.</title>
        <authorList>
            <consortium name="The Broad Institute Genomics Platform"/>
            <consortium name="The Broad Institute Genome Sequencing Center for Infectious Disease"/>
            <person name="Wu L."/>
            <person name="Ma J."/>
        </authorList>
    </citation>
    <scope>NUCLEOTIDE SEQUENCE [LARGE SCALE GENOMIC DNA]</scope>
    <source>
        <strain evidence="3">CGMCC 4.1467</strain>
    </source>
</reference>
<name>A0ABW2LET4_9BACT</name>
<keyword evidence="3" id="KW-1185">Reference proteome</keyword>
<evidence type="ECO:0000313" key="2">
    <source>
        <dbReference type="EMBL" id="MFC7339645.1"/>
    </source>
</evidence>
<dbReference type="RefSeq" id="WP_379716859.1">
    <property type="nucleotide sequence ID" value="NZ_JBHTBS010000029.1"/>
</dbReference>
<proteinExistence type="predicted"/>
<evidence type="ECO:0000313" key="3">
    <source>
        <dbReference type="Proteomes" id="UP001596472"/>
    </source>
</evidence>
<feature type="region of interest" description="Disordered" evidence="1">
    <location>
        <begin position="149"/>
        <end position="172"/>
    </location>
</feature>
<protein>
    <submittedName>
        <fullName evidence="2">Uncharacterized protein</fullName>
    </submittedName>
</protein>
<sequence>MNSELPLAAPFLKRSPETIMPSVPKYLRNHQAVIDAFGYWPDFHDSPVLSFRADAELIILEVEAWEMTDEVDAQGFFKLTKRHAVGLEFQDIVSTDLDQFIPENILFELGLSSDEERQKQGFFTVVLDSAMGSDLCGEFRARSGSLSFVRPSEPKQNKANKSCEATGDNVAS</sequence>
<evidence type="ECO:0000256" key="1">
    <source>
        <dbReference type="SAM" id="MobiDB-lite"/>
    </source>
</evidence>
<comment type="caution">
    <text evidence="2">The sequence shown here is derived from an EMBL/GenBank/DDBJ whole genome shotgun (WGS) entry which is preliminary data.</text>
</comment>
<accession>A0ABW2LET4</accession>
<dbReference type="Proteomes" id="UP001596472">
    <property type="component" value="Unassembled WGS sequence"/>
</dbReference>
<organism evidence="2 3">
    <name type="scientific">Haloferula chungangensis</name>
    <dbReference type="NCBI Taxonomy" id="1048331"/>
    <lineage>
        <taxon>Bacteria</taxon>
        <taxon>Pseudomonadati</taxon>
        <taxon>Verrucomicrobiota</taxon>
        <taxon>Verrucomicrobiia</taxon>
        <taxon>Verrucomicrobiales</taxon>
        <taxon>Verrucomicrobiaceae</taxon>
        <taxon>Haloferula</taxon>
    </lineage>
</organism>
<dbReference type="EMBL" id="JBHTBS010000029">
    <property type="protein sequence ID" value="MFC7339645.1"/>
    <property type="molecule type" value="Genomic_DNA"/>
</dbReference>
<gene>
    <name evidence="2" type="ORF">ACFQY0_20845</name>
</gene>